<dbReference type="InterPro" id="IPR001845">
    <property type="entry name" value="HTH_ArsR_DNA-bd_dom"/>
</dbReference>
<dbReference type="EMBL" id="SOFI01000003">
    <property type="protein sequence ID" value="TFB80106.1"/>
    <property type="molecule type" value="Genomic_DNA"/>
</dbReference>
<evidence type="ECO:0000256" key="3">
    <source>
        <dbReference type="ARBA" id="ARBA00023163"/>
    </source>
</evidence>
<keyword evidence="2" id="KW-0238">DNA-binding</keyword>
<dbReference type="PANTHER" id="PTHR33154:SF33">
    <property type="entry name" value="TRANSCRIPTIONAL REPRESSOR SDPR"/>
    <property type="match status" value="1"/>
</dbReference>
<gene>
    <name evidence="4" type="ORF">E3N84_08650</name>
</gene>
<dbReference type="Gene3D" id="1.10.10.10">
    <property type="entry name" value="Winged helix-like DNA-binding domain superfamily/Winged helix DNA-binding domain"/>
    <property type="match status" value="1"/>
</dbReference>
<keyword evidence="3" id="KW-0804">Transcription</keyword>
<dbReference type="NCBIfam" id="NF033788">
    <property type="entry name" value="HTH_metalloreg"/>
    <property type="match status" value="1"/>
</dbReference>
<dbReference type="PANTHER" id="PTHR33154">
    <property type="entry name" value="TRANSCRIPTIONAL REGULATOR, ARSR FAMILY"/>
    <property type="match status" value="1"/>
</dbReference>
<dbReference type="RefSeq" id="WP_104095974.1">
    <property type="nucleotide sequence ID" value="NZ_JACHBP010000001.1"/>
</dbReference>
<dbReference type="CDD" id="cd00090">
    <property type="entry name" value="HTH_ARSR"/>
    <property type="match status" value="1"/>
</dbReference>
<proteinExistence type="predicted"/>
<dbReference type="InterPro" id="IPR051081">
    <property type="entry name" value="HTH_MetalResp_TranReg"/>
</dbReference>
<dbReference type="OrthoDB" id="3628603at2"/>
<dbReference type="InterPro" id="IPR036390">
    <property type="entry name" value="WH_DNA-bd_sf"/>
</dbReference>
<protein>
    <submittedName>
        <fullName evidence="4">ArsR family transcriptional regulator</fullName>
    </submittedName>
</protein>
<dbReference type="InterPro" id="IPR011991">
    <property type="entry name" value="ArsR-like_HTH"/>
</dbReference>
<name>A0A4R8VCE6_9MICO</name>
<accession>A0A4R8VCE6</accession>
<comment type="caution">
    <text evidence="4">The sequence shown here is derived from an EMBL/GenBank/DDBJ whole genome shotgun (WGS) entry which is preliminary data.</text>
</comment>
<sequence>MGDIFDVIADPTRRELLHVLAEKRLERQESGGEVSVGGLVDVLGLSQPTVSKHLKVLRDSGLVTVREEGQHRFYRLETSPLETVEDWLIPFLGEDATVGDDGGSTAFAAWAGSSLPKPFRKMVETIDHPTDAGNAVGRTVAEASHQVRSVFEGATHAIEGASAKVEKKVIDPLREKLTRRGDGNR</sequence>
<dbReference type="GO" id="GO:0003700">
    <property type="term" value="F:DNA-binding transcription factor activity"/>
    <property type="evidence" value="ECO:0007669"/>
    <property type="project" value="InterPro"/>
</dbReference>
<dbReference type="InterPro" id="IPR036388">
    <property type="entry name" value="WH-like_DNA-bd_sf"/>
</dbReference>
<keyword evidence="5" id="KW-1185">Reference proteome</keyword>
<dbReference type="Pfam" id="PF12840">
    <property type="entry name" value="HTH_20"/>
    <property type="match status" value="1"/>
</dbReference>
<evidence type="ECO:0000313" key="4">
    <source>
        <dbReference type="EMBL" id="TFB80106.1"/>
    </source>
</evidence>
<evidence type="ECO:0000256" key="1">
    <source>
        <dbReference type="ARBA" id="ARBA00023015"/>
    </source>
</evidence>
<evidence type="ECO:0000313" key="5">
    <source>
        <dbReference type="Proteomes" id="UP000298488"/>
    </source>
</evidence>
<evidence type="ECO:0000256" key="2">
    <source>
        <dbReference type="ARBA" id="ARBA00023125"/>
    </source>
</evidence>
<dbReference type="GO" id="GO:0003677">
    <property type="term" value="F:DNA binding"/>
    <property type="evidence" value="ECO:0007669"/>
    <property type="project" value="UniProtKB-KW"/>
</dbReference>
<dbReference type="AlphaFoldDB" id="A0A4R8VCE6"/>
<dbReference type="PROSITE" id="PS50987">
    <property type="entry name" value="HTH_ARSR_2"/>
    <property type="match status" value="1"/>
</dbReference>
<keyword evidence="1" id="KW-0805">Transcription regulation</keyword>
<reference evidence="4 5" key="1">
    <citation type="submission" date="2019-03" db="EMBL/GenBank/DDBJ databases">
        <title>Genomics of glacier-inhabiting Cryobacterium strains.</title>
        <authorList>
            <person name="Liu Q."/>
            <person name="Xin Y.-H."/>
        </authorList>
    </citation>
    <scope>NUCLEOTIDE SEQUENCE [LARGE SCALE GENOMIC DNA]</scope>
    <source>
        <strain evidence="4 5">CGMCC 1.10440</strain>
    </source>
</reference>
<organism evidence="4 5">
    <name type="scientific">Terrimesophilobacter mesophilus</name>
    <dbReference type="NCBI Taxonomy" id="433647"/>
    <lineage>
        <taxon>Bacteria</taxon>
        <taxon>Bacillati</taxon>
        <taxon>Actinomycetota</taxon>
        <taxon>Actinomycetes</taxon>
        <taxon>Micrococcales</taxon>
        <taxon>Microbacteriaceae</taxon>
        <taxon>Terrimesophilobacter</taxon>
    </lineage>
</organism>
<dbReference type="SUPFAM" id="SSF46785">
    <property type="entry name" value="Winged helix' DNA-binding domain"/>
    <property type="match status" value="1"/>
</dbReference>
<dbReference type="SMART" id="SM00418">
    <property type="entry name" value="HTH_ARSR"/>
    <property type="match status" value="1"/>
</dbReference>
<dbReference type="Proteomes" id="UP000298488">
    <property type="component" value="Unassembled WGS sequence"/>
</dbReference>